<evidence type="ECO:0008006" key="3">
    <source>
        <dbReference type="Google" id="ProtNLM"/>
    </source>
</evidence>
<keyword evidence="2" id="KW-1185">Reference proteome</keyword>
<evidence type="ECO:0000313" key="1">
    <source>
        <dbReference type="EMBL" id="KAK7692447.1"/>
    </source>
</evidence>
<name>A0AAW0GKI0_9APHY</name>
<evidence type="ECO:0000313" key="2">
    <source>
        <dbReference type="Proteomes" id="UP001385951"/>
    </source>
</evidence>
<dbReference type="Proteomes" id="UP001385951">
    <property type="component" value="Unassembled WGS sequence"/>
</dbReference>
<protein>
    <recommendedName>
        <fullName evidence="3">Vomeronasal type-1 receptor</fullName>
    </recommendedName>
</protein>
<gene>
    <name evidence="1" type="ORF">QCA50_004072</name>
</gene>
<dbReference type="EMBL" id="JASBNA010000004">
    <property type="protein sequence ID" value="KAK7692447.1"/>
    <property type="molecule type" value="Genomic_DNA"/>
</dbReference>
<organism evidence="1 2">
    <name type="scientific">Cerrena zonata</name>
    <dbReference type="NCBI Taxonomy" id="2478898"/>
    <lineage>
        <taxon>Eukaryota</taxon>
        <taxon>Fungi</taxon>
        <taxon>Dikarya</taxon>
        <taxon>Basidiomycota</taxon>
        <taxon>Agaricomycotina</taxon>
        <taxon>Agaricomycetes</taxon>
        <taxon>Polyporales</taxon>
        <taxon>Cerrenaceae</taxon>
        <taxon>Cerrena</taxon>
    </lineage>
</organism>
<comment type="caution">
    <text evidence="1">The sequence shown here is derived from an EMBL/GenBank/DDBJ whole genome shotgun (WGS) entry which is preliminary data.</text>
</comment>
<accession>A0AAW0GKI0</accession>
<reference evidence="1 2" key="1">
    <citation type="submission" date="2022-09" db="EMBL/GenBank/DDBJ databases">
        <authorList>
            <person name="Palmer J.M."/>
        </authorList>
    </citation>
    <scope>NUCLEOTIDE SEQUENCE [LARGE SCALE GENOMIC DNA]</scope>
    <source>
        <strain evidence="1 2">DSM 7382</strain>
    </source>
</reference>
<dbReference type="AlphaFoldDB" id="A0AAW0GKI0"/>
<sequence length="253" mass="26951">MEAFTGRGLTVHDAVYILSRLSSGGLLMAALGFLSKTGSGCQPVPGPITDIQLLPISLPCIGCLLTFKTDQNGLWSTTLLSLSIPFSSGLNHVTVCNISDVRPIEATGFIAVELFDTVVFVAVSIQVVRSSIAVSRHDRLATFVTGSQLGHVSKVLLQTGQLYYLTTVGVNLLALCALLSSESWFSPMFKAGMTLLSIALQNILTCKAVRLLSLGVIPDDPTEISHSMCGTLRFATTSLIHQNNSTLSSTYDV</sequence>
<proteinExistence type="predicted"/>